<evidence type="ECO:0000313" key="2">
    <source>
        <dbReference type="EMBL" id="MBB4920888.1"/>
    </source>
</evidence>
<dbReference type="AlphaFoldDB" id="A0A7W7QWM5"/>
<feature type="compositionally biased region" description="Basic and acidic residues" evidence="1">
    <location>
        <begin position="32"/>
        <end position="42"/>
    </location>
</feature>
<sequence>MSTPAAGLGQHMQGWPGCHFCGRRSPQPGEVGRVHGPGELERLVQPGQM</sequence>
<reference evidence="2 3" key="1">
    <citation type="submission" date="2020-08" db="EMBL/GenBank/DDBJ databases">
        <title>Genomic Encyclopedia of Type Strains, Phase III (KMG-III): the genomes of soil and plant-associated and newly described type strains.</title>
        <authorList>
            <person name="Whitman W."/>
        </authorList>
    </citation>
    <scope>NUCLEOTIDE SEQUENCE [LARGE SCALE GENOMIC DNA]</scope>
    <source>
        <strain evidence="2 3">CECT 8840</strain>
    </source>
</reference>
<dbReference type="Proteomes" id="UP000552644">
    <property type="component" value="Unassembled WGS sequence"/>
</dbReference>
<feature type="region of interest" description="Disordered" evidence="1">
    <location>
        <begin position="29"/>
        <end position="49"/>
    </location>
</feature>
<keyword evidence="3" id="KW-1185">Reference proteome</keyword>
<dbReference type="RefSeq" id="WP_184725641.1">
    <property type="nucleotide sequence ID" value="NZ_JACHJP010000019.1"/>
</dbReference>
<accession>A0A7W7QWM5</accession>
<evidence type="ECO:0000313" key="3">
    <source>
        <dbReference type="Proteomes" id="UP000552644"/>
    </source>
</evidence>
<comment type="caution">
    <text evidence="2">The sequence shown here is derived from an EMBL/GenBank/DDBJ whole genome shotgun (WGS) entry which is preliminary data.</text>
</comment>
<evidence type="ECO:0000256" key="1">
    <source>
        <dbReference type="SAM" id="MobiDB-lite"/>
    </source>
</evidence>
<organism evidence="2 3">
    <name type="scientific">Streptosporangium saharense</name>
    <dbReference type="NCBI Taxonomy" id="1706840"/>
    <lineage>
        <taxon>Bacteria</taxon>
        <taxon>Bacillati</taxon>
        <taxon>Actinomycetota</taxon>
        <taxon>Actinomycetes</taxon>
        <taxon>Streptosporangiales</taxon>
        <taxon>Streptosporangiaceae</taxon>
        <taxon>Streptosporangium</taxon>
    </lineage>
</organism>
<gene>
    <name evidence="2" type="ORF">FHS44_008041</name>
</gene>
<protein>
    <submittedName>
        <fullName evidence="2">Uncharacterized protein</fullName>
    </submittedName>
</protein>
<name>A0A7W7QWM5_9ACTN</name>
<proteinExistence type="predicted"/>
<dbReference type="EMBL" id="JACHJP010000019">
    <property type="protein sequence ID" value="MBB4920888.1"/>
    <property type="molecule type" value="Genomic_DNA"/>
</dbReference>